<feature type="region of interest" description="Disordered" evidence="2">
    <location>
        <begin position="85"/>
        <end position="105"/>
    </location>
</feature>
<accession>A0ABQ4Y761</accession>
<reference evidence="3" key="2">
    <citation type="submission" date="2022-01" db="EMBL/GenBank/DDBJ databases">
        <authorList>
            <person name="Yamashiro T."/>
            <person name="Shiraishi A."/>
            <person name="Satake H."/>
            <person name="Nakayama K."/>
        </authorList>
    </citation>
    <scope>NUCLEOTIDE SEQUENCE</scope>
</reference>
<evidence type="ECO:0000313" key="3">
    <source>
        <dbReference type="EMBL" id="GJS72961.1"/>
    </source>
</evidence>
<keyword evidence="4" id="KW-1185">Reference proteome</keyword>
<name>A0ABQ4Y761_9ASTR</name>
<organism evidence="3 4">
    <name type="scientific">Tanacetum coccineum</name>
    <dbReference type="NCBI Taxonomy" id="301880"/>
    <lineage>
        <taxon>Eukaryota</taxon>
        <taxon>Viridiplantae</taxon>
        <taxon>Streptophyta</taxon>
        <taxon>Embryophyta</taxon>
        <taxon>Tracheophyta</taxon>
        <taxon>Spermatophyta</taxon>
        <taxon>Magnoliopsida</taxon>
        <taxon>eudicotyledons</taxon>
        <taxon>Gunneridae</taxon>
        <taxon>Pentapetalae</taxon>
        <taxon>asterids</taxon>
        <taxon>campanulids</taxon>
        <taxon>Asterales</taxon>
        <taxon>Asteraceae</taxon>
        <taxon>Asteroideae</taxon>
        <taxon>Anthemideae</taxon>
        <taxon>Anthemidinae</taxon>
        <taxon>Tanacetum</taxon>
    </lineage>
</organism>
<dbReference type="EMBL" id="BQNB010010118">
    <property type="protein sequence ID" value="GJS72961.1"/>
    <property type="molecule type" value="Genomic_DNA"/>
</dbReference>
<evidence type="ECO:0000313" key="4">
    <source>
        <dbReference type="Proteomes" id="UP001151760"/>
    </source>
</evidence>
<proteinExistence type="predicted"/>
<dbReference type="Proteomes" id="UP001151760">
    <property type="component" value="Unassembled WGS sequence"/>
</dbReference>
<evidence type="ECO:0000256" key="2">
    <source>
        <dbReference type="SAM" id="MobiDB-lite"/>
    </source>
</evidence>
<keyword evidence="1" id="KW-0175">Coiled coil</keyword>
<feature type="coiled-coil region" evidence="1">
    <location>
        <begin position="34"/>
        <end position="62"/>
    </location>
</feature>
<gene>
    <name evidence="3" type="ORF">Tco_0705802</name>
</gene>
<evidence type="ECO:0008006" key="5">
    <source>
        <dbReference type="Google" id="ProtNLM"/>
    </source>
</evidence>
<evidence type="ECO:0000256" key="1">
    <source>
        <dbReference type="SAM" id="Coils"/>
    </source>
</evidence>
<reference evidence="3" key="1">
    <citation type="journal article" date="2022" name="Int. J. Mol. Sci.">
        <title>Draft Genome of Tanacetum Coccineum: Genomic Comparison of Closely Related Tanacetum-Family Plants.</title>
        <authorList>
            <person name="Yamashiro T."/>
            <person name="Shiraishi A."/>
            <person name="Nakayama K."/>
            <person name="Satake H."/>
        </authorList>
    </citation>
    <scope>NUCLEOTIDE SEQUENCE</scope>
</reference>
<protein>
    <recommendedName>
        <fullName evidence="5">CCHC-type domain-containing protein</fullName>
    </recommendedName>
</protein>
<sequence length="730" mass="81131">MWKVSFDCIDGKIWDKLEIVVTKDGKTTVYPWKLKQLTKEEEEEEKERTKAFKEEEEKLRAERMIGYWKQVEYVVLDDDSGVSTARSMPLREEEDPIEYGSDAGSTGSNMPYSVNIIRMVNTRQGGDQPNIAAIIAEQLQNIIPQIVHTSCGPKDMMEGSAVALNQIRPDLVEWSNSSEGPDATNGMSWKDFMHYGGRILTLVKEMEKYSTSEFRGMVKEVKNRTAEDEGATVCKVLGDEKKQKQMALVNAVRMISNQRDCYECGSLDHLKPTCPKLNRAPGQAGNQLAIEGNRGSRNNGNQVRGRAYNVNVNAEDASRDPNVVTVIWYPDGHVAQPLYGKTTSCVAPNLVRNGEHNTRGDQPNIAAIIAEQLQNIIPQIVTQVTANVNNAQNANGGGGGGGQANNRVLIILSACDPKEYVGGVRGPQTARMGCLGNDFKHYWDRIFTLDMKWRSIIRIWKPQNGWGGNHASLQLTDFMNWLGYTYDEAIVCGTLSKVCEKRKQDEGAKSGRSWGDEKKAKVGTGFVATTPPRNEYVNYPRQMALVNAAGNQLAIEGNRGSRNNGNQVRGRAYNVNVNAEDASRDPNVVTGTFSLNDCFATILFLSSLVVPIIWEQRIAALRVIVRKGVVRIGMSAQDPYLYSLEVKRSKQSCYNTYDSDCDELNTTKIALMANLSQYGSDVLAEVHNTDHLDNDMINQVVQESPSSEQLNVVIQSETEITSDNNIIPYS</sequence>
<comment type="caution">
    <text evidence="3">The sequence shown here is derived from an EMBL/GenBank/DDBJ whole genome shotgun (WGS) entry which is preliminary data.</text>
</comment>